<organism evidence="8 9">
    <name type="scientific">Candidatus Chloroploca mongolica</name>
    <dbReference type="NCBI Taxonomy" id="2528176"/>
    <lineage>
        <taxon>Bacteria</taxon>
        <taxon>Bacillati</taxon>
        <taxon>Chloroflexota</taxon>
        <taxon>Chloroflexia</taxon>
        <taxon>Chloroflexales</taxon>
        <taxon>Chloroflexineae</taxon>
        <taxon>Oscillochloridaceae</taxon>
        <taxon>Candidatus Chloroploca</taxon>
    </lineage>
</organism>
<dbReference type="InterPro" id="IPR015500">
    <property type="entry name" value="Peptidase_S8_subtilisin-rel"/>
</dbReference>
<dbReference type="InterPro" id="IPR008979">
    <property type="entry name" value="Galactose-bd-like_sf"/>
</dbReference>
<keyword evidence="4 5" id="KW-0720">Serine protease</keyword>
<dbReference type="PANTHER" id="PTHR43399:SF4">
    <property type="entry name" value="CELL WALL-ASSOCIATED PROTEASE"/>
    <property type="match status" value="1"/>
</dbReference>
<dbReference type="SUPFAM" id="SSF52743">
    <property type="entry name" value="Subtilisin-like"/>
    <property type="match status" value="1"/>
</dbReference>
<feature type="region of interest" description="Disordered" evidence="6">
    <location>
        <begin position="411"/>
        <end position="459"/>
    </location>
</feature>
<keyword evidence="2 5" id="KW-0645">Protease</keyword>
<accession>A0ABS4D821</accession>
<dbReference type="InterPro" id="IPR022398">
    <property type="entry name" value="Peptidase_S8_His-AS"/>
</dbReference>
<dbReference type="CDD" id="cd04842">
    <property type="entry name" value="Peptidases_S8_Kp43_protease"/>
    <property type="match status" value="1"/>
</dbReference>
<keyword evidence="3 5" id="KW-0378">Hydrolase</keyword>
<evidence type="ECO:0000256" key="4">
    <source>
        <dbReference type="ARBA" id="ARBA00022825"/>
    </source>
</evidence>
<dbReference type="Pfam" id="PF00082">
    <property type="entry name" value="Peptidase_S8"/>
    <property type="match status" value="1"/>
</dbReference>
<proteinExistence type="inferred from homology"/>
<dbReference type="InterPro" id="IPR034058">
    <property type="entry name" value="TagA/B/C/D_pept_dom"/>
</dbReference>
<dbReference type="InterPro" id="IPR051048">
    <property type="entry name" value="Peptidase_S8/S53_subtilisin"/>
</dbReference>
<dbReference type="EMBL" id="SIJK02000010">
    <property type="protein sequence ID" value="MBP1465591.1"/>
    <property type="molecule type" value="Genomic_DNA"/>
</dbReference>
<comment type="caution">
    <text evidence="8">The sequence shown here is derived from an EMBL/GenBank/DDBJ whole genome shotgun (WGS) entry which is preliminary data.</text>
</comment>
<evidence type="ECO:0000256" key="3">
    <source>
        <dbReference type="ARBA" id="ARBA00022801"/>
    </source>
</evidence>
<dbReference type="PROSITE" id="PS00137">
    <property type="entry name" value="SUBTILASE_HIS"/>
    <property type="match status" value="1"/>
</dbReference>
<reference evidence="8 9" key="1">
    <citation type="submission" date="2021-03" db="EMBL/GenBank/DDBJ databases">
        <authorList>
            <person name="Grouzdev D.S."/>
        </authorList>
    </citation>
    <scope>NUCLEOTIDE SEQUENCE [LARGE SCALE GENOMIC DNA]</scope>
    <source>
        <strain evidence="8 9">M50-1</strain>
    </source>
</reference>
<evidence type="ECO:0000259" key="7">
    <source>
        <dbReference type="Pfam" id="PF00082"/>
    </source>
</evidence>
<evidence type="ECO:0000256" key="6">
    <source>
        <dbReference type="SAM" id="MobiDB-lite"/>
    </source>
</evidence>
<gene>
    <name evidence="8" type="ORF">EYB53_007720</name>
</gene>
<dbReference type="PROSITE" id="PS51892">
    <property type="entry name" value="SUBTILASE"/>
    <property type="match status" value="1"/>
</dbReference>
<name>A0ABS4D821_9CHLR</name>
<feature type="active site" description="Charge relay system" evidence="5">
    <location>
        <position position="294"/>
    </location>
</feature>
<dbReference type="Proteomes" id="UP001193081">
    <property type="component" value="Unassembled WGS sequence"/>
</dbReference>
<dbReference type="Gene3D" id="3.40.50.200">
    <property type="entry name" value="Peptidase S8/S53 domain"/>
    <property type="match status" value="1"/>
</dbReference>
<comment type="similarity">
    <text evidence="1 5">Belongs to the peptidase S8 family.</text>
</comment>
<feature type="active site" description="Charge relay system" evidence="5">
    <location>
        <position position="244"/>
    </location>
</feature>
<evidence type="ECO:0000256" key="2">
    <source>
        <dbReference type="ARBA" id="ARBA00022670"/>
    </source>
</evidence>
<evidence type="ECO:0000313" key="9">
    <source>
        <dbReference type="Proteomes" id="UP001193081"/>
    </source>
</evidence>
<sequence length="1256" mass="130086">MRRFTTSLALFFAILLMVGMVSVAESRQPAFQQPIYLQAGVFDPLVDREPHSPLLSAVQGGENPYYLVQFTGPVQADWLAQLERLGAEVLGYLPEHTHVMRIAPEDVAKVRAMYAVRWLGAYQPAYKLAPAMTAVMTGPQLADARSQVTIIAHPGESLPALRMFLRGQGAVIEDSAALATGAVVRATLPLASLAELAAHPAIAWIEPYLVPELTNAEGRRIMGVEAIWQSRGLYGAGQIVAISDSGLSVGQGNNVSQLSPDFQGSLVRAFAPSEMLPGAPQCAAKTSWTDLNGHGTHVAGSVLGNGSQSGAVPANNQYGTSEAGPAPKARMVFMAMNTDGSTGIQCVPVNGNYIALGYENGARISTNSWGSNAQGAYTQNSMVVDDYIWRNQNYLVLYSAGNAGRNGAQTIGSPGSAKNTLTVGASENNRPALGSSSDNPNQVADFSSRGPTADGRLKPDLVAPGTNILSVLGAQASGLEPVAPGVPYAYSSGTSMATPLTAGVATQVREWVTGERGVADPSAALLKALLIHGTARMPGALPNFDSGWGRVDLKNILEANYAVFEDNRSGLTNGQEREFTVQVAGSTPAGTLFVQSPSPVLTENPAAYLTASGTPAVQGRMRFGAGDVSLQTVPGYDQPPVTSPIPDSTGTDKTGLPGLNSPLAVPAITGQGALNLQITPAEDSPTTSAFAYNVVLGGDFEDPGWQVFNQLWLGQGAPLRTSRALGEPVINGDASIWLGGTPVNDAIFYPVSFPRTIDSANASAVQFLFAMANFDLGFDQFCFALLDPSGAVIAGMSACSDGTGLDPLTIYQVQVAFTADQRAALAGMSGYLALFTNGDGASPHMSAFVDDVLLQIDYPDMAMEAVPAAGPPGSTFMLAAINAVPYFPVQVCNTSCASPENVLGTVYADARGDVLAYLQTDADIAPGQRTVVMSDVASRTAGTTLTIVGGVTPEVTITPSTGPAGTEFGLTGAGFSPNDGNITLAVNGQNLGTVGSNVNGELGVTLRTASNTPAGTYQVALTDSAGRTASAQFQVTAVSGDQPVMTVAPQTGAPGSGFVFQGRGFAPSQAIQFDLDGEAIGQLAAGPDGTFEVALTTNPNIPPGTYTLRATQGQRQASAQFQITGGGGGGGGTEPPPSGNGLYVTLVWTDPPAQASAARTLVNNLDLVVIAPDQTQFLGNGQADQINNVEGVRIENPAAGTYRIIVRATALNAVFGSQPFALIATTGQSYSSNTGDRNLGERPQLDNKVFVPLIKR</sequence>
<dbReference type="RefSeq" id="WP_135477633.1">
    <property type="nucleotide sequence ID" value="NZ_SIJK02000010.1"/>
</dbReference>
<dbReference type="PRINTS" id="PR00723">
    <property type="entry name" value="SUBTILISIN"/>
</dbReference>
<evidence type="ECO:0000313" key="8">
    <source>
        <dbReference type="EMBL" id="MBP1465591.1"/>
    </source>
</evidence>
<feature type="compositionally biased region" description="Polar residues" evidence="6">
    <location>
        <begin position="411"/>
        <end position="445"/>
    </location>
</feature>
<dbReference type="InterPro" id="IPR023828">
    <property type="entry name" value="Peptidase_S8_Ser-AS"/>
</dbReference>
<feature type="domain" description="Peptidase S8/S53" evidence="7">
    <location>
        <begin position="235"/>
        <end position="549"/>
    </location>
</feature>
<keyword evidence="9" id="KW-1185">Reference proteome</keyword>
<dbReference type="PROSITE" id="PS00138">
    <property type="entry name" value="SUBTILASE_SER"/>
    <property type="match status" value="1"/>
</dbReference>
<evidence type="ECO:0000256" key="5">
    <source>
        <dbReference type="PROSITE-ProRule" id="PRU01240"/>
    </source>
</evidence>
<dbReference type="PANTHER" id="PTHR43399">
    <property type="entry name" value="SUBTILISIN-RELATED"/>
    <property type="match status" value="1"/>
</dbReference>
<dbReference type="InterPro" id="IPR036852">
    <property type="entry name" value="Peptidase_S8/S53_dom_sf"/>
</dbReference>
<feature type="active site" description="Charge relay system" evidence="5">
    <location>
        <position position="495"/>
    </location>
</feature>
<dbReference type="SUPFAM" id="SSF49785">
    <property type="entry name" value="Galactose-binding domain-like"/>
    <property type="match status" value="1"/>
</dbReference>
<dbReference type="Gene3D" id="2.60.120.380">
    <property type="match status" value="1"/>
</dbReference>
<dbReference type="InterPro" id="IPR000209">
    <property type="entry name" value="Peptidase_S8/S53_dom"/>
</dbReference>
<evidence type="ECO:0000256" key="1">
    <source>
        <dbReference type="ARBA" id="ARBA00011073"/>
    </source>
</evidence>
<protein>
    <submittedName>
        <fullName evidence="8">S8 family serine peptidase</fullName>
    </submittedName>
</protein>